<feature type="transmembrane region" description="Helical" evidence="1">
    <location>
        <begin position="51"/>
        <end position="71"/>
    </location>
</feature>
<feature type="transmembrane region" description="Helical" evidence="1">
    <location>
        <begin position="163"/>
        <end position="182"/>
    </location>
</feature>
<dbReference type="EMBL" id="CP123443">
    <property type="protein sequence ID" value="WGK69862.1"/>
    <property type="molecule type" value="Genomic_DNA"/>
</dbReference>
<name>A0ABY8MIR6_9SPIO</name>
<sequence length="199" mass="22752">MVYHLLNIYYFMIIARIFLTWIIKSYTLENHPIGYWLCALTDPFLRLFRRLPFATIGGMIDISPIFALWALTLAQRFVRALSVTQSAPFLVVLLGMIFHLFISIIAIVKTVVLVFALILLFRLLHILFSKQSGYNVVLSHIDFAVRKLLQGPLSFLQMAQSKFTTQVTALFILTSLLTYLLALSESSLGGFFQRVLSRL</sequence>
<keyword evidence="3" id="KW-1185">Reference proteome</keyword>
<keyword evidence="1" id="KW-1133">Transmembrane helix</keyword>
<gene>
    <name evidence="2" type="ORF">P0082_03100</name>
</gene>
<proteinExistence type="predicted"/>
<dbReference type="Proteomes" id="UP001228690">
    <property type="component" value="Chromosome"/>
</dbReference>
<protein>
    <submittedName>
        <fullName evidence="2">YggT family protein</fullName>
    </submittedName>
</protein>
<dbReference type="Pfam" id="PF02325">
    <property type="entry name" value="CCB3_YggT"/>
    <property type="match status" value="1"/>
</dbReference>
<organism evidence="2 3">
    <name type="scientific">Candidatus Haliotispira prima</name>
    <dbReference type="NCBI Taxonomy" id="3034016"/>
    <lineage>
        <taxon>Bacteria</taxon>
        <taxon>Pseudomonadati</taxon>
        <taxon>Spirochaetota</taxon>
        <taxon>Spirochaetia</taxon>
        <taxon>Spirochaetales</taxon>
        <taxon>Spirochaetaceae</taxon>
        <taxon>Candidatus Haliotispira</taxon>
    </lineage>
</organism>
<keyword evidence="1" id="KW-0472">Membrane</keyword>
<feature type="transmembrane region" description="Helical" evidence="1">
    <location>
        <begin position="91"/>
        <end position="121"/>
    </location>
</feature>
<accession>A0ABY8MIR6</accession>
<evidence type="ECO:0000313" key="3">
    <source>
        <dbReference type="Proteomes" id="UP001228690"/>
    </source>
</evidence>
<keyword evidence="1" id="KW-0812">Transmembrane</keyword>
<evidence type="ECO:0000256" key="1">
    <source>
        <dbReference type="SAM" id="Phobius"/>
    </source>
</evidence>
<feature type="transmembrane region" description="Helical" evidence="1">
    <location>
        <begin position="6"/>
        <end position="23"/>
    </location>
</feature>
<dbReference type="InterPro" id="IPR003425">
    <property type="entry name" value="CCB3/YggT"/>
</dbReference>
<evidence type="ECO:0000313" key="2">
    <source>
        <dbReference type="EMBL" id="WGK69862.1"/>
    </source>
</evidence>
<reference evidence="2 3" key="1">
    <citation type="submission" date="2023-04" db="EMBL/GenBank/DDBJ databases">
        <title>Spirochaete genome identified in red abalone sample constitutes a novel genus.</title>
        <authorList>
            <person name="Sharma S.P."/>
            <person name="Purcell C.M."/>
            <person name="Hyde J.R."/>
            <person name="Severin A.J."/>
        </authorList>
    </citation>
    <scope>NUCLEOTIDE SEQUENCE [LARGE SCALE GENOMIC DNA]</scope>
    <source>
        <strain evidence="2 3">SP-2023</strain>
    </source>
</reference>
<dbReference type="RefSeq" id="WP_326928057.1">
    <property type="nucleotide sequence ID" value="NZ_CP123443.1"/>
</dbReference>